<organism evidence="2 3">
    <name type="scientific">Sphingobium fluviale</name>
    <dbReference type="NCBI Taxonomy" id="2506423"/>
    <lineage>
        <taxon>Bacteria</taxon>
        <taxon>Pseudomonadati</taxon>
        <taxon>Pseudomonadota</taxon>
        <taxon>Alphaproteobacteria</taxon>
        <taxon>Sphingomonadales</taxon>
        <taxon>Sphingomonadaceae</taxon>
        <taxon>Sphingobium</taxon>
    </lineage>
</organism>
<protein>
    <submittedName>
        <fullName evidence="2">Extensin family protein</fullName>
    </submittedName>
</protein>
<comment type="caution">
    <text evidence="2">The sequence shown here is derived from an EMBL/GenBank/DDBJ whole genome shotgun (WGS) entry which is preliminary data.</text>
</comment>
<sequence length="227" mass="24299">MGVMVCLKWGRELGLALIAALMLSACAGDMIPAGKRAQARKPSTPPRYGVNSAEFRQCAAKLSSLGARFTPLPDRSFGGGCTAYGAVQLDQINVPVQGLGVMTCPVAQNFAAWALYGVAPAARIYFGVELVRIDTFGTYNCRVIAGSSRLSEHGRANAIDISGFLLADGRRISVQNGWNGDAASQAFLRAVRTSACRRFRTVLSPDYNAAHHDHLHFDMGGRGGYCR</sequence>
<dbReference type="SUPFAM" id="SSF55166">
    <property type="entry name" value="Hedgehog/DD-peptidase"/>
    <property type="match status" value="1"/>
</dbReference>
<dbReference type="AlphaFoldDB" id="A0A4Q1KKI7"/>
<dbReference type="OrthoDB" id="9809788at2"/>
<feature type="domain" description="Extensin-like C-terminal" evidence="1">
    <location>
        <begin position="57"/>
        <end position="227"/>
    </location>
</feature>
<name>A0A4Q1KKI7_9SPHN</name>
<proteinExistence type="predicted"/>
<dbReference type="EMBL" id="SBKP01000002">
    <property type="protein sequence ID" value="RXR30237.1"/>
    <property type="molecule type" value="Genomic_DNA"/>
</dbReference>
<reference evidence="3" key="1">
    <citation type="submission" date="2019-01" db="EMBL/GenBank/DDBJ databases">
        <title>Cytophagaceae bacterium strain CAR-16.</title>
        <authorList>
            <person name="Chen W.-M."/>
        </authorList>
    </citation>
    <scope>NUCLEOTIDE SEQUENCE [LARGE SCALE GENOMIC DNA]</scope>
    <source>
        <strain evidence="3">CHR27</strain>
    </source>
</reference>
<evidence type="ECO:0000313" key="2">
    <source>
        <dbReference type="EMBL" id="RXR30237.1"/>
    </source>
</evidence>
<evidence type="ECO:0000313" key="3">
    <source>
        <dbReference type="Proteomes" id="UP000290958"/>
    </source>
</evidence>
<keyword evidence="3" id="KW-1185">Reference proteome</keyword>
<gene>
    <name evidence="2" type="ORF">EQG66_02565</name>
</gene>
<dbReference type="InterPro" id="IPR009683">
    <property type="entry name" value="Extensin-like_C"/>
</dbReference>
<accession>A0A4Q1KKI7</accession>
<dbReference type="Pfam" id="PF06904">
    <property type="entry name" value="Extensin-like_C"/>
    <property type="match status" value="1"/>
</dbReference>
<dbReference type="Proteomes" id="UP000290958">
    <property type="component" value="Unassembled WGS sequence"/>
</dbReference>
<dbReference type="InterPro" id="IPR009045">
    <property type="entry name" value="Zn_M74/Hedgehog-like"/>
</dbReference>
<evidence type="ECO:0000259" key="1">
    <source>
        <dbReference type="Pfam" id="PF06904"/>
    </source>
</evidence>